<feature type="region of interest" description="Disordered" evidence="5">
    <location>
        <begin position="211"/>
        <end position="239"/>
    </location>
</feature>
<dbReference type="GO" id="GO:0016020">
    <property type="term" value="C:membrane"/>
    <property type="evidence" value="ECO:0007669"/>
    <property type="project" value="UniProtKB-SubCell"/>
</dbReference>
<dbReference type="InterPro" id="IPR036259">
    <property type="entry name" value="MFS_trans_sf"/>
</dbReference>
<feature type="transmembrane region" description="Helical" evidence="6">
    <location>
        <begin position="161"/>
        <end position="178"/>
    </location>
</feature>
<feature type="transmembrane region" description="Helical" evidence="6">
    <location>
        <begin position="371"/>
        <end position="393"/>
    </location>
</feature>
<dbReference type="GO" id="GO:0022857">
    <property type="term" value="F:transmembrane transporter activity"/>
    <property type="evidence" value="ECO:0007669"/>
    <property type="project" value="InterPro"/>
</dbReference>
<evidence type="ECO:0000256" key="6">
    <source>
        <dbReference type="SAM" id="Phobius"/>
    </source>
</evidence>
<evidence type="ECO:0000256" key="5">
    <source>
        <dbReference type="SAM" id="MobiDB-lite"/>
    </source>
</evidence>
<dbReference type="SUPFAM" id="SSF103473">
    <property type="entry name" value="MFS general substrate transporter"/>
    <property type="match status" value="1"/>
</dbReference>
<dbReference type="PANTHER" id="PTHR23518:SF2">
    <property type="entry name" value="MAJOR FACILITATOR SUPERFAMILY TRANSPORTER"/>
    <property type="match status" value="1"/>
</dbReference>
<keyword evidence="3 6" id="KW-1133">Transmembrane helix</keyword>
<dbReference type="HOGENOM" id="CLU_040020_1_0_0"/>
<feature type="transmembrane region" description="Helical" evidence="6">
    <location>
        <begin position="94"/>
        <end position="113"/>
    </location>
</feature>
<dbReference type="eggNOG" id="COG2211">
    <property type="taxonomic scope" value="Bacteria"/>
</dbReference>
<dbReference type="Proteomes" id="UP000019151">
    <property type="component" value="Chromosome"/>
</dbReference>
<dbReference type="PANTHER" id="PTHR23518">
    <property type="entry name" value="C-METHYLTRANSFERASE"/>
    <property type="match status" value="1"/>
</dbReference>
<dbReference type="InterPro" id="IPR020846">
    <property type="entry name" value="MFS_dom"/>
</dbReference>
<dbReference type="Gene3D" id="1.20.1250.20">
    <property type="entry name" value="MFS general substrate transporter like domains"/>
    <property type="match status" value="2"/>
</dbReference>
<name>W0RLZ2_9BACT</name>
<feature type="transmembrane region" description="Helical" evidence="6">
    <location>
        <begin position="312"/>
        <end position="328"/>
    </location>
</feature>
<dbReference type="Pfam" id="PF07690">
    <property type="entry name" value="MFS_1"/>
    <property type="match status" value="2"/>
</dbReference>
<evidence type="ECO:0000256" key="4">
    <source>
        <dbReference type="ARBA" id="ARBA00023136"/>
    </source>
</evidence>
<organism evidence="8 9">
    <name type="scientific">Gemmatirosa kalamazoonensis</name>
    <dbReference type="NCBI Taxonomy" id="861299"/>
    <lineage>
        <taxon>Bacteria</taxon>
        <taxon>Pseudomonadati</taxon>
        <taxon>Gemmatimonadota</taxon>
        <taxon>Gemmatimonadia</taxon>
        <taxon>Gemmatimonadales</taxon>
        <taxon>Gemmatimonadaceae</taxon>
        <taxon>Gemmatirosa</taxon>
    </lineage>
</organism>
<feature type="domain" description="Major facilitator superfamily (MFS) profile" evidence="7">
    <location>
        <begin position="27"/>
        <end position="424"/>
    </location>
</feature>
<dbReference type="PATRIC" id="fig|861299.3.peg.3998"/>
<feature type="transmembrane region" description="Helical" evidence="6">
    <location>
        <begin position="185"/>
        <end position="204"/>
    </location>
</feature>
<feature type="transmembrane region" description="Helical" evidence="6">
    <location>
        <begin position="399"/>
        <end position="419"/>
    </location>
</feature>
<keyword evidence="2 6" id="KW-0812">Transmembrane</keyword>
<evidence type="ECO:0000256" key="1">
    <source>
        <dbReference type="ARBA" id="ARBA00004141"/>
    </source>
</evidence>
<dbReference type="PROSITE" id="PS50850">
    <property type="entry name" value="MFS"/>
    <property type="match status" value="1"/>
</dbReference>
<dbReference type="PROSITE" id="PS00216">
    <property type="entry name" value="SUGAR_TRANSPORT_1"/>
    <property type="match status" value="1"/>
</dbReference>
<sequence>MTTTNTTDTNTEMPTAARPRARLGRNVVALSAVSLFTDASSEMIYPLLPIFLQVVLGATASTVGAIEGAAESVAALLKLASGWWSDRVRRRKPLVVAGYTIASVARPLVAVAATPAHVLLVRLVDRVGKGIRTSPRDALLADSVDPAVRGRAFGFHRAADHAGAVVGPLVAFALLQVGHLSMRSVFWLAAVPAALAVLTLVLAVREAPGPSLPPAPGAPPREQHDDAPVPAPNRTDAHADAATHGRAFPTFLGAVTLFTLGNSSDAFLLLRARQLGVPVALVPVLWSAFHVVKSASSTPGGALSDRYGRKPLIVAGWLLYAAVYLAFGRVETAWAAWALFGVYGLFFGLTEGTEKALVADLVPRARRGTAFGWYNLAIGLAALPASLLFGFVWDRVGPPAAFTLGAFLALLAAIVLGFVRVDPR</sequence>
<dbReference type="CDD" id="cd17370">
    <property type="entry name" value="MFS_MJ1317_like"/>
    <property type="match status" value="1"/>
</dbReference>
<evidence type="ECO:0000259" key="7">
    <source>
        <dbReference type="PROSITE" id="PS50850"/>
    </source>
</evidence>
<gene>
    <name evidence="8" type="ORF">J421_3940</name>
</gene>
<reference evidence="8 9" key="1">
    <citation type="journal article" date="2014" name="Genome Announc.">
        <title>Genome Sequence and Methylome of Soil Bacterium Gemmatirosa kalamazoonensis KBS708T, a Member of the Rarely Cultivated Gemmatimonadetes Phylum.</title>
        <authorList>
            <person name="Debruyn J.M."/>
            <person name="Radosevich M."/>
            <person name="Wommack K.E."/>
            <person name="Polson S.W."/>
            <person name="Hauser L.J."/>
            <person name="Fawaz M.N."/>
            <person name="Korlach J."/>
            <person name="Tsai Y.C."/>
        </authorList>
    </citation>
    <scope>NUCLEOTIDE SEQUENCE [LARGE SCALE GENOMIC DNA]</scope>
    <source>
        <strain evidence="8 9">KBS708</strain>
    </source>
</reference>
<dbReference type="InParanoid" id="W0RLZ2"/>
<evidence type="ECO:0000313" key="9">
    <source>
        <dbReference type="Proteomes" id="UP000019151"/>
    </source>
</evidence>
<feature type="transmembrane region" description="Helical" evidence="6">
    <location>
        <begin position="334"/>
        <end position="350"/>
    </location>
</feature>
<evidence type="ECO:0000256" key="3">
    <source>
        <dbReference type="ARBA" id="ARBA00022989"/>
    </source>
</evidence>
<accession>W0RLZ2</accession>
<evidence type="ECO:0000256" key="2">
    <source>
        <dbReference type="ARBA" id="ARBA00022692"/>
    </source>
</evidence>
<protein>
    <submittedName>
        <fullName evidence="8">Major facilitator superfamily MFS_1</fullName>
    </submittedName>
</protein>
<dbReference type="KEGG" id="gba:J421_3940"/>
<comment type="subcellular location">
    <subcellularLocation>
        <location evidence="1">Membrane</location>
        <topology evidence="1">Multi-pass membrane protein</topology>
    </subcellularLocation>
</comment>
<keyword evidence="9" id="KW-1185">Reference proteome</keyword>
<keyword evidence="4 6" id="KW-0472">Membrane</keyword>
<dbReference type="AlphaFoldDB" id="W0RLZ2"/>
<dbReference type="EMBL" id="CP007128">
    <property type="protein sequence ID" value="AHG91477.1"/>
    <property type="molecule type" value="Genomic_DNA"/>
</dbReference>
<dbReference type="InterPro" id="IPR011701">
    <property type="entry name" value="MFS"/>
</dbReference>
<dbReference type="InterPro" id="IPR005829">
    <property type="entry name" value="Sugar_transporter_CS"/>
</dbReference>
<evidence type="ECO:0000313" key="8">
    <source>
        <dbReference type="EMBL" id="AHG91477.1"/>
    </source>
</evidence>
<proteinExistence type="predicted"/>